<organism evidence="1">
    <name type="scientific">marine metagenome</name>
    <dbReference type="NCBI Taxonomy" id="408172"/>
    <lineage>
        <taxon>unclassified sequences</taxon>
        <taxon>metagenomes</taxon>
        <taxon>ecological metagenomes</taxon>
    </lineage>
</organism>
<protein>
    <submittedName>
        <fullName evidence="1">Uncharacterized protein</fullName>
    </submittedName>
</protein>
<proteinExistence type="predicted"/>
<reference evidence="1" key="1">
    <citation type="submission" date="2018-05" db="EMBL/GenBank/DDBJ databases">
        <authorList>
            <person name="Lanie J.A."/>
            <person name="Ng W.-L."/>
            <person name="Kazmierczak K.M."/>
            <person name="Andrzejewski T.M."/>
            <person name="Davidsen T.M."/>
            <person name="Wayne K.J."/>
            <person name="Tettelin H."/>
            <person name="Glass J.I."/>
            <person name="Rusch D."/>
            <person name="Podicherti R."/>
            <person name="Tsui H.-C.T."/>
            <person name="Winkler M.E."/>
        </authorList>
    </citation>
    <scope>NUCLEOTIDE SEQUENCE</scope>
</reference>
<accession>A0A381QI00</accession>
<dbReference type="AlphaFoldDB" id="A0A381QI00"/>
<evidence type="ECO:0000313" key="1">
    <source>
        <dbReference type="EMBL" id="SUZ78580.1"/>
    </source>
</evidence>
<dbReference type="EMBL" id="UINC01001359">
    <property type="protein sequence ID" value="SUZ78580.1"/>
    <property type="molecule type" value="Genomic_DNA"/>
</dbReference>
<gene>
    <name evidence="1" type="ORF">METZ01_LOCUS31434</name>
</gene>
<name>A0A381QI00_9ZZZZ</name>
<sequence>MKVSLRLDLSFLSCIVAQSSLPQMGGSLSRGMGVQQTTQCLCGLAPDSACLRAGMSFLREAAARAS</sequence>